<name>W9IJ39_FUSOX</name>
<keyword evidence="1" id="KW-0472">Membrane</keyword>
<reference evidence="2 3" key="1">
    <citation type="submission" date="2011-06" db="EMBL/GenBank/DDBJ databases">
        <title>The Genome Sequence of Fusarium oxysporum FOSC 3-a.</title>
        <authorList>
            <consortium name="The Broad Institute Genome Sequencing Platform"/>
            <person name="Ma L.-J."/>
            <person name="Gale L.R."/>
            <person name="Schwartz D.C."/>
            <person name="Zhou S."/>
            <person name="Corby-Kistler H."/>
            <person name="Young S.K."/>
            <person name="Zeng Q."/>
            <person name="Gargeya S."/>
            <person name="Fitzgerald M."/>
            <person name="Haas B."/>
            <person name="Abouelleil A."/>
            <person name="Alvarado L."/>
            <person name="Arachchi H.M."/>
            <person name="Berlin A."/>
            <person name="Brown A."/>
            <person name="Chapman S.B."/>
            <person name="Chen Z."/>
            <person name="Dunbar C."/>
            <person name="Freedman E."/>
            <person name="Gearin G."/>
            <person name="Gellesch M."/>
            <person name="Goldberg J."/>
            <person name="Griggs A."/>
            <person name="Gujja S."/>
            <person name="Heiman D."/>
            <person name="Howarth C."/>
            <person name="Larson L."/>
            <person name="Lui A."/>
            <person name="MacDonald P.J.P."/>
            <person name="Mehta T."/>
            <person name="Montmayeur A."/>
            <person name="Murphy C."/>
            <person name="Neiman D."/>
            <person name="Pearson M."/>
            <person name="Priest M."/>
            <person name="Roberts A."/>
            <person name="Saif S."/>
            <person name="Shea T."/>
            <person name="Shenoy N."/>
            <person name="Sisk P."/>
            <person name="Stolte C."/>
            <person name="Sykes S."/>
            <person name="Wortman J."/>
            <person name="Nusbaum C."/>
            <person name="Birren B."/>
        </authorList>
    </citation>
    <scope>NUCLEOTIDE SEQUENCE [LARGE SCALE GENOMIC DNA]</scope>
    <source>
        <strain evidence="3">FOSC 3-a</strain>
    </source>
</reference>
<dbReference type="AlphaFoldDB" id="W9IJ39"/>
<keyword evidence="1" id="KW-1133">Transmembrane helix</keyword>
<evidence type="ECO:0000313" key="2">
    <source>
        <dbReference type="EMBL" id="EWY92516.1"/>
    </source>
</evidence>
<sequence length="319" mass="35479">MKTISYVIYPDGDIEIVHREPNSYQVIPKIHSDDCSTHTDLPDSDFDNPPATGRYTVFNELYTESTTVTGTQTVREEHGPREVPHSAIYYSLHSIKMHPLLIVLLALLLLLPLLLLLNLSPGFTRLAEMPWLLPSYLMPSTDATQRSLELSTSGFLPESQPWSTTTNARRLFTSSSAIGREISFAKLVFLQLPVRELFCKRAPLWLYICTVFPGQEGIFASMAPMVVVDFKGSAQVTAGMLPITTTLGNLNEKRLDPIEQIKDGLQDVHNTLLEESVCVQGDLICSSLTLGVLVHMVHQHEHAEPPSSLPLMGTVFPQL</sequence>
<dbReference type="OrthoDB" id="5326346at2759"/>
<dbReference type="HOGENOM" id="CLU_871663_0_0_1"/>
<dbReference type="Proteomes" id="UP000030753">
    <property type="component" value="Unassembled WGS sequence"/>
</dbReference>
<dbReference type="EMBL" id="JH717842">
    <property type="protein sequence ID" value="EWY92516.1"/>
    <property type="molecule type" value="Genomic_DNA"/>
</dbReference>
<evidence type="ECO:0000256" key="1">
    <source>
        <dbReference type="SAM" id="Phobius"/>
    </source>
</evidence>
<gene>
    <name evidence="2" type="ORF">FOYG_06064</name>
</gene>
<organism evidence="2 3">
    <name type="scientific">Fusarium oxysporum NRRL 32931</name>
    <dbReference type="NCBI Taxonomy" id="660029"/>
    <lineage>
        <taxon>Eukaryota</taxon>
        <taxon>Fungi</taxon>
        <taxon>Dikarya</taxon>
        <taxon>Ascomycota</taxon>
        <taxon>Pezizomycotina</taxon>
        <taxon>Sordariomycetes</taxon>
        <taxon>Hypocreomycetidae</taxon>
        <taxon>Hypocreales</taxon>
        <taxon>Nectriaceae</taxon>
        <taxon>Fusarium</taxon>
        <taxon>Fusarium oxysporum species complex</taxon>
    </lineage>
</organism>
<proteinExistence type="predicted"/>
<evidence type="ECO:0000313" key="3">
    <source>
        <dbReference type="Proteomes" id="UP000030753"/>
    </source>
</evidence>
<protein>
    <submittedName>
        <fullName evidence="2">Uncharacterized protein</fullName>
    </submittedName>
</protein>
<keyword evidence="1" id="KW-0812">Transmembrane</keyword>
<feature type="transmembrane region" description="Helical" evidence="1">
    <location>
        <begin position="100"/>
        <end position="119"/>
    </location>
</feature>
<accession>W9IJ39</accession>